<dbReference type="InterPro" id="IPR005064">
    <property type="entry name" value="BUG"/>
</dbReference>
<dbReference type="Gene3D" id="3.40.190.10">
    <property type="entry name" value="Periplasmic binding protein-like II"/>
    <property type="match status" value="1"/>
</dbReference>
<dbReference type="AlphaFoldDB" id="A0A1K0JNK7"/>
<dbReference type="EMBL" id="FMSH01000261">
    <property type="protein sequence ID" value="SCU76698.1"/>
    <property type="molecule type" value="Genomic_DNA"/>
</dbReference>
<dbReference type="CDD" id="cd07012">
    <property type="entry name" value="PBP2_Bug_TTT"/>
    <property type="match status" value="1"/>
</dbReference>
<dbReference type="Gene3D" id="3.40.190.150">
    <property type="entry name" value="Bordetella uptake gene, domain 1"/>
    <property type="match status" value="1"/>
</dbReference>
<dbReference type="PANTHER" id="PTHR42928">
    <property type="entry name" value="TRICARBOXYLATE-BINDING PROTEIN"/>
    <property type="match status" value="1"/>
</dbReference>
<organism evidence="2">
    <name type="scientific">Cupriavidus necator</name>
    <name type="common">Alcaligenes eutrophus</name>
    <name type="synonym">Ralstonia eutropha</name>
    <dbReference type="NCBI Taxonomy" id="106590"/>
    <lineage>
        <taxon>Bacteria</taxon>
        <taxon>Pseudomonadati</taxon>
        <taxon>Pseudomonadota</taxon>
        <taxon>Betaproteobacteria</taxon>
        <taxon>Burkholderiales</taxon>
        <taxon>Burkholderiaceae</taxon>
        <taxon>Cupriavidus</taxon>
    </lineage>
</organism>
<sequence>MKRRQLLRAGVAGVVSGGFTVQGGPAYGLAEDSRYPERPIRILLGFPPGGSTDGPMRVLAANASKTLGQPIVIENKPGAAGVLPAQLLQSSRPDGYTLAVIPQSVFRLPYTTDINWNPADLAYILGLTGYVFGIVVPSSSPIKTMADYIAYAKAHPGELTYSTPGSLTTNHLTMEQISQTAGIRLTHVPYKGTSESLQALLGGHVLSAAETGGWQTYVESGKLRLLAVWGEKRMPRFPNVPTLKECGIDIVQSSPWGLAAPKGTPAPIIARLHATFKQAMAQDNFRDALKPYDMEPTYMSPDQYRRFAISAMEREKAVLESIRYRKNSG</sequence>
<dbReference type="Pfam" id="PF03401">
    <property type="entry name" value="TctC"/>
    <property type="match status" value="1"/>
</dbReference>
<evidence type="ECO:0000256" key="1">
    <source>
        <dbReference type="ARBA" id="ARBA00006987"/>
    </source>
</evidence>
<dbReference type="InterPro" id="IPR042100">
    <property type="entry name" value="Bug_dom1"/>
</dbReference>
<protein>
    <recommendedName>
        <fullName evidence="3">Extra-cytoplasmic solute receptor</fullName>
    </recommendedName>
</protein>
<dbReference type="SUPFAM" id="SSF53850">
    <property type="entry name" value="Periplasmic binding protein-like II"/>
    <property type="match status" value="1"/>
</dbReference>
<accession>A0A1K0JNK7</accession>
<name>A0A1K0JNK7_CUPNE</name>
<gene>
    <name evidence="2" type="ORF">CNECB9_3330018</name>
</gene>
<dbReference type="PIRSF" id="PIRSF017082">
    <property type="entry name" value="YflP"/>
    <property type="match status" value="1"/>
</dbReference>
<reference evidence="2" key="1">
    <citation type="submission" date="2016-09" db="EMBL/GenBank/DDBJ databases">
        <authorList>
            <person name="Capua I."/>
            <person name="De Benedictis P."/>
            <person name="Joannis T."/>
            <person name="Lombin L.H."/>
            <person name="Cattoli G."/>
        </authorList>
    </citation>
    <scope>NUCLEOTIDE SEQUENCE</scope>
    <source>
        <strain evidence="2">B9</strain>
    </source>
</reference>
<evidence type="ECO:0008006" key="3">
    <source>
        <dbReference type="Google" id="ProtNLM"/>
    </source>
</evidence>
<evidence type="ECO:0000313" key="2">
    <source>
        <dbReference type="EMBL" id="SCU76698.1"/>
    </source>
</evidence>
<dbReference type="PANTHER" id="PTHR42928:SF5">
    <property type="entry name" value="BLR1237 PROTEIN"/>
    <property type="match status" value="1"/>
</dbReference>
<dbReference type="RefSeq" id="WP_340526363.1">
    <property type="nucleotide sequence ID" value="NZ_FMSH01000261.1"/>
</dbReference>
<proteinExistence type="inferred from homology"/>
<comment type="similarity">
    <text evidence="1">Belongs to the UPF0065 (bug) family.</text>
</comment>